<keyword evidence="1" id="KW-0159">Chromosome partition</keyword>
<dbReference type="PANTHER" id="PTHR33969:SF2">
    <property type="entry name" value="SEGREGATION AND CONDENSATION PROTEIN A"/>
    <property type="match status" value="1"/>
</dbReference>
<dbReference type="Pfam" id="PF02616">
    <property type="entry name" value="SMC_ScpA"/>
    <property type="match status" value="1"/>
</dbReference>
<accession>A0ABY5TXA5</accession>
<sequence>MKRWDQVTIDQFSGPIELLWTMIKDKKISIVKLSLLEIVDQYLDYIKQQKELDIEIASEYLTIAAQLIEMKSRKLIPIVDDEQIDQDHDFDDLVERIEQYNQIKIATDFFIQSQNLYFETLSKKRSKQNFAKEIEFQSDELLLDPLDIDLDMFTEIFKSVISKSKFNEYNEDFDFENEIYQTLTTQTISPQQITTTIINKMKVNKIKEWTLFELLDGIGLNTKNIVACFLAVLDLTRYQIMNINQRDNNIFVEFKREVIEDESIINRQLEQWESEKNNEY</sequence>
<dbReference type="EMBL" id="CP103424">
    <property type="protein sequence ID" value="UWD35308.1"/>
    <property type="molecule type" value="Genomic_DNA"/>
</dbReference>
<evidence type="ECO:0000313" key="4">
    <source>
        <dbReference type="Proteomes" id="UP001059819"/>
    </source>
</evidence>
<reference evidence="3" key="1">
    <citation type="submission" date="2022-08" db="EMBL/GenBank/DDBJ databases">
        <title>Complete genome sequence of Mycoplasma cottewii type strain VIS.</title>
        <authorList>
            <person name="Spergser J."/>
        </authorList>
    </citation>
    <scope>NUCLEOTIDE SEQUENCE</scope>
    <source>
        <strain evidence="3">VIS</strain>
    </source>
</reference>
<evidence type="ECO:0000256" key="1">
    <source>
        <dbReference type="ARBA" id="ARBA00022829"/>
    </source>
</evidence>
<dbReference type="RefSeq" id="WP_259430451.1">
    <property type="nucleotide sequence ID" value="NZ_CP103424.1"/>
</dbReference>
<dbReference type="Gene3D" id="6.10.250.2410">
    <property type="match status" value="1"/>
</dbReference>
<name>A0ABY5TXA5_9MOLU</name>
<evidence type="ECO:0000256" key="2">
    <source>
        <dbReference type="ARBA" id="ARBA00044777"/>
    </source>
</evidence>
<evidence type="ECO:0000313" key="3">
    <source>
        <dbReference type="EMBL" id="UWD35308.1"/>
    </source>
</evidence>
<keyword evidence="4" id="KW-1185">Reference proteome</keyword>
<proteinExistence type="predicted"/>
<protein>
    <recommendedName>
        <fullName evidence="2">Segregation and condensation protein A</fullName>
    </recommendedName>
</protein>
<dbReference type="InterPro" id="IPR003768">
    <property type="entry name" value="ScpA"/>
</dbReference>
<gene>
    <name evidence="3" type="ORF">NX779_01575</name>
</gene>
<dbReference type="PANTHER" id="PTHR33969">
    <property type="entry name" value="SEGREGATION AND CONDENSATION PROTEIN A"/>
    <property type="match status" value="1"/>
</dbReference>
<dbReference type="Proteomes" id="UP001059819">
    <property type="component" value="Chromosome"/>
</dbReference>
<organism evidence="3 4">
    <name type="scientific">Mycoplasma cottewii</name>
    <dbReference type="NCBI Taxonomy" id="51364"/>
    <lineage>
        <taxon>Bacteria</taxon>
        <taxon>Bacillati</taxon>
        <taxon>Mycoplasmatota</taxon>
        <taxon>Mollicutes</taxon>
        <taxon>Mycoplasmataceae</taxon>
        <taxon>Mycoplasma</taxon>
    </lineage>
</organism>